<dbReference type="GO" id="GO:0047545">
    <property type="term" value="F:(S)-2-hydroxyglutarate dehydrogenase activity"/>
    <property type="evidence" value="ECO:0007669"/>
    <property type="project" value="TreeGrafter"/>
</dbReference>
<comment type="cofactor">
    <cofactor evidence="1">
        <name>FAD</name>
        <dbReference type="ChEBI" id="CHEBI:57692"/>
    </cofactor>
</comment>
<evidence type="ECO:0000256" key="2">
    <source>
        <dbReference type="ARBA" id="ARBA00022630"/>
    </source>
</evidence>
<dbReference type="EMBL" id="PNHK01000004">
    <property type="protein sequence ID" value="PMD04664.1"/>
    <property type="molecule type" value="Genomic_DNA"/>
</dbReference>
<organism evidence="7 8">
    <name type="scientific">Brevibacterium paucivorans</name>
    <dbReference type="NCBI Taxonomy" id="170994"/>
    <lineage>
        <taxon>Bacteria</taxon>
        <taxon>Bacillati</taxon>
        <taxon>Actinomycetota</taxon>
        <taxon>Actinomycetes</taxon>
        <taxon>Micrococcales</taxon>
        <taxon>Brevibacteriaceae</taxon>
        <taxon>Brevibacterium</taxon>
    </lineage>
</organism>
<keyword evidence="3" id="KW-0274">FAD</keyword>
<evidence type="ECO:0000256" key="1">
    <source>
        <dbReference type="ARBA" id="ARBA00001974"/>
    </source>
</evidence>
<dbReference type="OrthoDB" id="9801699at2"/>
<sequence>MELKRIAVVGGGIIGTAVARELTRKQPQAHITLIEKESLLAQHQSGHNSGVVHAELDCEPGSANAKLRRRGVELLTAYTTQNGLPLNECGKLVVAQDVDELERLEAMLERAQTAGVPGVRMLDRSQMREVEPGVRGIAALHSPHTAITDYSKITEAFARDLEANGGRIMYDSEVKRVDVMGNEVRVRLALPGAQDSTMTADGGTYDLVITCAGLQADRLADNSGLDPYPKIVPFTRDYFEINGEAAQGVRGLITAVPGTPNPVHLSTTTSGALMVGPYASLSLGREGYSRGLSGFKLDDVASTLGFGGFWKYASKNIQSAAREARTAVSPNTYLESAQKYVPDLNVSAARPGPRGVLARAMNSDGSLVDDLVFSARGRLTQVRNVPSAGATCSMAIAEHVVEQALAQVS</sequence>
<dbReference type="NCBIfam" id="NF008726">
    <property type="entry name" value="PRK11728.1"/>
    <property type="match status" value="1"/>
</dbReference>
<dbReference type="Gene3D" id="3.30.9.10">
    <property type="entry name" value="D-Amino Acid Oxidase, subunit A, domain 2"/>
    <property type="match status" value="1"/>
</dbReference>
<protein>
    <submittedName>
        <fullName evidence="7">L-2-hydroxyglutarate oxidase</fullName>
    </submittedName>
</protein>
<dbReference type="InterPro" id="IPR006076">
    <property type="entry name" value="FAD-dep_OxRdtase"/>
</dbReference>
<dbReference type="PANTHER" id="PTHR43104">
    <property type="entry name" value="L-2-HYDROXYGLUTARATE DEHYDROGENASE, MITOCHONDRIAL"/>
    <property type="match status" value="1"/>
</dbReference>
<reference evidence="7 8" key="1">
    <citation type="submission" date="2017-09" db="EMBL/GenBank/DDBJ databases">
        <title>Bacterial strain isolated from the female urinary microbiota.</title>
        <authorList>
            <person name="Thomas-White K."/>
            <person name="Kumar N."/>
            <person name="Forster S."/>
            <person name="Putonti C."/>
            <person name="Lawley T."/>
            <person name="Wolfe A.J."/>
        </authorList>
    </citation>
    <scope>NUCLEOTIDE SEQUENCE [LARGE SCALE GENOMIC DNA]</scope>
    <source>
        <strain evidence="7 8">UMB1301</strain>
    </source>
</reference>
<accession>A0A2N6VKN7</accession>
<evidence type="ECO:0000256" key="3">
    <source>
        <dbReference type="ARBA" id="ARBA00022827"/>
    </source>
</evidence>
<evidence type="ECO:0000313" key="7">
    <source>
        <dbReference type="EMBL" id="PMD04664.1"/>
    </source>
</evidence>
<evidence type="ECO:0000256" key="4">
    <source>
        <dbReference type="ARBA" id="ARBA00023002"/>
    </source>
</evidence>
<evidence type="ECO:0000259" key="6">
    <source>
        <dbReference type="Pfam" id="PF01266"/>
    </source>
</evidence>
<dbReference type="InterPro" id="IPR036188">
    <property type="entry name" value="FAD/NAD-bd_sf"/>
</dbReference>
<gene>
    <name evidence="7" type="ORF">CJ199_09840</name>
</gene>
<dbReference type="AlphaFoldDB" id="A0A2N6VKN7"/>
<dbReference type="Proteomes" id="UP000235598">
    <property type="component" value="Unassembled WGS sequence"/>
</dbReference>
<dbReference type="RefSeq" id="WP_102239310.1">
    <property type="nucleotide sequence ID" value="NZ_PNHK01000004.1"/>
</dbReference>
<dbReference type="Pfam" id="PF01266">
    <property type="entry name" value="DAO"/>
    <property type="match status" value="1"/>
</dbReference>
<dbReference type="GO" id="GO:0005737">
    <property type="term" value="C:cytoplasm"/>
    <property type="evidence" value="ECO:0007669"/>
    <property type="project" value="TreeGrafter"/>
</dbReference>
<feature type="domain" description="FAD dependent oxidoreductase" evidence="6">
    <location>
        <begin position="5"/>
        <end position="402"/>
    </location>
</feature>
<evidence type="ECO:0000256" key="5">
    <source>
        <dbReference type="ARBA" id="ARBA00037941"/>
    </source>
</evidence>
<dbReference type="PANTHER" id="PTHR43104:SF2">
    <property type="entry name" value="L-2-HYDROXYGLUTARATE DEHYDROGENASE, MITOCHONDRIAL"/>
    <property type="match status" value="1"/>
</dbReference>
<name>A0A2N6VKN7_9MICO</name>
<proteinExistence type="inferred from homology"/>
<dbReference type="Gene3D" id="3.50.50.60">
    <property type="entry name" value="FAD/NAD(P)-binding domain"/>
    <property type="match status" value="1"/>
</dbReference>
<keyword evidence="2" id="KW-0285">Flavoprotein</keyword>
<keyword evidence="4" id="KW-0560">Oxidoreductase</keyword>
<comment type="caution">
    <text evidence="7">The sequence shown here is derived from an EMBL/GenBank/DDBJ whole genome shotgun (WGS) entry which is preliminary data.</text>
</comment>
<comment type="similarity">
    <text evidence="5">Belongs to the L2HGDH family.</text>
</comment>
<evidence type="ECO:0000313" key="8">
    <source>
        <dbReference type="Proteomes" id="UP000235598"/>
    </source>
</evidence>
<dbReference type="SUPFAM" id="SSF51905">
    <property type="entry name" value="FAD/NAD(P)-binding domain"/>
    <property type="match status" value="1"/>
</dbReference>